<feature type="transmembrane region" description="Helical" evidence="7">
    <location>
        <begin position="188"/>
        <end position="210"/>
    </location>
</feature>
<protein>
    <recommendedName>
        <fullName evidence="10">GPR1/FUN34/YaaH-class plasma membrane protein</fullName>
    </recommendedName>
</protein>
<keyword evidence="9" id="KW-1185">Reference proteome</keyword>
<evidence type="ECO:0000256" key="7">
    <source>
        <dbReference type="SAM" id="Phobius"/>
    </source>
</evidence>
<accession>A0A2J6TMM1</accession>
<dbReference type="Pfam" id="PF01184">
    <property type="entry name" value="Gpr1_Fun34_YaaH"/>
    <property type="match status" value="1"/>
</dbReference>
<dbReference type="GeneID" id="36579867"/>
<evidence type="ECO:0000256" key="1">
    <source>
        <dbReference type="ARBA" id="ARBA00004141"/>
    </source>
</evidence>
<keyword evidence="4 7" id="KW-1133">Transmembrane helix</keyword>
<evidence type="ECO:0000256" key="3">
    <source>
        <dbReference type="ARBA" id="ARBA00022692"/>
    </source>
</evidence>
<keyword evidence="3 7" id="KW-0812">Transmembrane</keyword>
<dbReference type="InterPro" id="IPR051633">
    <property type="entry name" value="AceTr"/>
</dbReference>
<evidence type="ECO:0000256" key="4">
    <source>
        <dbReference type="ARBA" id="ARBA00022989"/>
    </source>
</evidence>
<feature type="region of interest" description="Disordered" evidence="6">
    <location>
        <begin position="1"/>
        <end position="36"/>
    </location>
</feature>
<feature type="transmembrane region" description="Helical" evidence="7">
    <location>
        <begin position="217"/>
        <end position="238"/>
    </location>
</feature>
<feature type="transmembrane region" description="Helical" evidence="7">
    <location>
        <begin position="121"/>
        <end position="140"/>
    </location>
</feature>
<feature type="transmembrane region" description="Helical" evidence="7">
    <location>
        <begin position="147"/>
        <end position="168"/>
    </location>
</feature>
<comment type="subcellular location">
    <subcellularLocation>
        <location evidence="1">Membrane</location>
        <topology evidence="1">Multi-pass membrane protein</topology>
    </subcellularLocation>
</comment>
<dbReference type="InParanoid" id="A0A2J6TMM1"/>
<evidence type="ECO:0008006" key="10">
    <source>
        <dbReference type="Google" id="ProtNLM"/>
    </source>
</evidence>
<dbReference type="Proteomes" id="UP000235371">
    <property type="component" value="Unassembled WGS sequence"/>
</dbReference>
<evidence type="ECO:0000313" key="9">
    <source>
        <dbReference type="Proteomes" id="UP000235371"/>
    </source>
</evidence>
<dbReference type="PANTHER" id="PTHR31123:SF4">
    <property type="entry name" value="PROTEIN ALCS"/>
    <property type="match status" value="1"/>
</dbReference>
<comment type="similarity">
    <text evidence="2">Belongs to the acetate uptake transporter (AceTr) (TC 2.A.96) family.</text>
</comment>
<dbReference type="RefSeq" id="XP_024741175.1">
    <property type="nucleotide sequence ID" value="XM_024871785.1"/>
</dbReference>
<dbReference type="InterPro" id="IPR000791">
    <property type="entry name" value="Gpr1/Fun34/SatP-like"/>
</dbReference>
<feature type="compositionally biased region" description="Polar residues" evidence="6">
    <location>
        <begin position="23"/>
        <end position="36"/>
    </location>
</feature>
<evidence type="ECO:0000256" key="6">
    <source>
        <dbReference type="SAM" id="MobiDB-lite"/>
    </source>
</evidence>
<organism evidence="8 9">
    <name type="scientific">Hyaloscypha bicolor E</name>
    <dbReference type="NCBI Taxonomy" id="1095630"/>
    <lineage>
        <taxon>Eukaryota</taxon>
        <taxon>Fungi</taxon>
        <taxon>Dikarya</taxon>
        <taxon>Ascomycota</taxon>
        <taxon>Pezizomycotina</taxon>
        <taxon>Leotiomycetes</taxon>
        <taxon>Helotiales</taxon>
        <taxon>Hyaloscyphaceae</taxon>
        <taxon>Hyaloscypha</taxon>
        <taxon>Hyaloscypha bicolor</taxon>
    </lineage>
</organism>
<dbReference type="GO" id="GO:0005886">
    <property type="term" value="C:plasma membrane"/>
    <property type="evidence" value="ECO:0007669"/>
    <property type="project" value="TreeGrafter"/>
</dbReference>
<gene>
    <name evidence="8" type="ORF">K444DRAFT_308303</name>
</gene>
<proteinExistence type="inferred from homology"/>
<evidence type="ECO:0000313" key="8">
    <source>
        <dbReference type="EMBL" id="PMD64271.1"/>
    </source>
</evidence>
<dbReference type="EMBL" id="KZ613769">
    <property type="protein sequence ID" value="PMD64271.1"/>
    <property type="molecule type" value="Genomic_DNA"/>
</dbReference>
<keyword evidence="5 7" id="KW-0472">Membrane</keyword>
<evidence type="ECO:0000256" key="5">
    <source>
        <dbReference type="ARBA" id="ARBA00023136"/>
    </source>
</evidence>
<dbReference type="STRING" id="1095630.A0A2J6TMM1"/>
<feature type="transmembrane region" description="Helical" evidence="7">
    <location>
        <begin position="90"/>
        <end position="109"/>
    </location>
</feature>
<sequence length="315" mass="33939">MATEQNAQARANGNGDPLEKDFSNQNNGYTNGANTYHMNDTNMDHDTALGRIRTAGSISISPELFEKIYLSPQNSVKGDLRKTFGNPTPVALLGFLLSLSPLSCDLMGWRGAGGNGAAGIGSYYFFGGLLMIVGGFLEFILGNTFPFVVFISFGAFWLTFAATLQPFYYAYGLYAPAGEPEAAGLGTVGFTASFGFFLVFMGVLCFIYLICSLRTNVVFVVIFFTLVIAFGLLSGAYWQLANAYGNGNDPATIALAGRLQKAAGAFTFVTALAGWWIFFAIMLAALDFPFQIPVGDLSTMIKGYSEKQKAKENMV</sequence>
<dbReference type="PANTHER" id="PTHR31123">
    <property type="entry name" value="ACCUMULATION OF DYADS PROTEIN 2-RELATED"/>
    <property type="match status" value="1"/>
</dbReference>
<dbReference type="OrthoDB" id="3648309at2759"/>
<feature type="transmembrane region" description="Helical" evidence="7">
    <location>
        <begin position="265"/>
        <end position="286"/>
    </location>
</feature>
<name>A0A2J6TMM1_9HELO</name>
<reference evidence="8 9" key="1">
    <citation type="submission" date="2016-04" db="EMBL/GenBank/DDBJ databases">
        <title>A degradative enzymes factory behind the ericoid mycorrhizal symbiosis.</title>
        <authorList>
            <consortium name="DOE Joint Genome Institute"/>
            <person name="Martino E."/>
            <person name="Morin E."/>
            <person name="Grelet G."/>
            <person name="Kuo A."/>
            <person name="Kohler A."/>
            <person name="Daghino S."/>
            <person name="Barry K."/>
            <person name="Choi C."/>
            <person name="Cichocki N."/>
            <person name="Clum A."/>
            <person name="Copeland A."/>
            <person name="Hainaut M."/>
            <person name="Haridas S."/>
            <person name="Labutti K."/>
            <person name="Lindquist E."/>
            <person name="Lipzen A."/>
            <person name="Khouja H.-R."/>
            <person name="Murat C."/>
            <person name="Ohm R."/>
            <person name="Olson A."/>
            <person name="Spatafora J."/>
            <person name="Veneault-Fourrey C."/>
            <person name="Henrissat B."/>
            <person name="Grigoriev I."/>
            <person name="Martin F."/>
            <person name="Perotto S."/>
        </authorList>
    </citation>
    <scope>NUCLEOTIDE SEQUENCE [LARGE SCALE GENOMIC DNA]</scope>
    <source>
        <strain evidence="8 9">E</strain>
    </source>
</reference>
<dbReference type="AlphaFoldDB" id="A0A2J6TMM1"/>
<feature type="compositionally biased region" description="Polar residues" evidence="6">
    <location>
        <begin position="1"/>
        <end position="11"/>
    </location>
</feature>
<dbReference type="GO" id="GO:0015123">
    <property type="term" value="F:acetate transmembrane transporter activity"/>
    <property type="evidence" value="ECO:0007669"/>
    <property type="project" value="TreeGrafter"/>
</dbReference>
<evidence type="ECO:0000256" key="2">
    <source>
        <dbReference type="ARBA" id="ARBA00005587"/>
    </source>
</evidence>